<feature type="domain" description="GAF" evidence="15">
    <location>
        <begin position="22"/>
        <end position="169"/>
    </location>
</feature>
<dbReference type="InterPro" id="IPR003018">
    <property type="entry name" value="GAF"/>
</dbReference>
<evidence type="ECO:0000256" key="6">
    <source>
        <dbReference type="ARBA" id="ARBA00022448"/>
    </source>
</evidence>
<evidence type="ECO:0000256" key="11">
    <source>
        <dbReference type="ARBA" id="ARBA00022723"/>
    </source>
</evidence>
<evidence type="ECO:0000256" key="10">
    <source>
        <dbReference type="ARBA" id="ARBA00022683"/>
    </source>
</evidence>
<evidence type="ECO:0000256" key="13">
    <source>
        <dbReference type="ARBA" id="ARBA00022842"/>
    </source>
</evidence>
<dbReference type="InterPro" id="IPR008279">
    <property type="entry name" value="PEP-util_enz_mobile_dom"/>
</dbReference>
<dbReference type="SUPFAM" id="SSF55781">
    <property type="entry name" value="GAF domain-like"/>
    <property type="match status" value="1"/>
</dbReference>
<dbReference type="InterPro" id="IPR036637">
    <property type="entry name" value="Phosphohistidine_dom_sf"/>
</dbReference>
<evidence type="ECO:0000256" key="2">
    <source>
        <dbReference type="ARBA" id="ARBA00001946"/>
    </source>
</evidence>
<feature type="coiled-coil region" evidence="14">
    <location>
        <begin position="226"/>
        <end position="257"/>
    </location>
</feature>
<sequence>MDSEQLLYEVNELNHLFRDSTTIETLLDKAVEMVAARTHSAVCSIYLYSPEERVLTLRATRGLNPESVGKVRLRLGQGLTGLALKEMKTICEKDASQNPNYRFFPGIFEERFDAFLALPIARGISKMGVLVLQRGTGESFIEADIRALETVASQLANIIENAQFLLGMHEPRPKRPPAEPLPAAQMKLIKGKVAAEGFAYAPAMVIDKQKSLSFLLDRRFEGQYSLDDFHEAVARTAAQLEELQERVESKLSDAASLIFAAHLMILKDKAFIDEIARRIESGVNPPVAVAEVSGRFVQTFLASDNAYMREKVNDIEDMAIRLVNNLIHAGEDTRIYRGHVIITRDLYPSDLLKLSSEEACGVVLVGGGVTSHIAILARSLAIPMVIVDHFDLLSLPNGTPILIDAEIGNVFVDPEDQVLDTFHSQQRVRLTVDEQAKRIQPQTLTADAVPIRLLANINLLTDLALAAKLKCNGVGLYRTEFPFIVRTTFPSEAEQFVIYSKVVDSMQGKPVTFRTLDAGGDKILSYYHDIQEQNPAMGMRSIRFSLQNRAIFSEQIRAILRAGVDADLRIMFPMISSVDEFCRAREVVLESLDTLARQGVAHNDRPKLGMMVELPSVVELIDDLAREAEFFSIGTNDFIQFMLGVDRTNDSVADFYLPHHPSVLRALNKIVRAANQSGREVSVCGDMAHEQQYIPFLLGIGVRTLSVDPAYLLRTQQTIAGTSVPKAEATAQAMLARNRTDEIVAILSAQPAVD</sequence>
<evidence type="ECO:0000313" key="17">
    <source>
        <dbReference type="Proteomes" id="UP001431776"/>
    </source>
</evidence>
<reference evidence="16" key="1">
    <citation type="submission" date="2023-05" db="EMBL/GenBank/DDBJ databases">
        <title>Anaerotaeda fermentans gen. nov., sp. nov., a novel anaerobic planctomycete of the new family within the order Sedimentisphaerales isolated from Taman Peninsula, Russia.</title>
        <authorList>
            <person name="Khomyakova M.A."/>
            <person name="Merkel A.Y."/>
            <person name="Slobodkin A.I."/>
        </authorList>
    </citation>
    <scope>NUCLEOTIDE SEQUENCE</scope>
    <source>
        <strain evidence="16">M17dextr</strain>
    </source>
</reference>
<dbReference type="SUPFAM" id="SSF47831">
    <property type="entry name" value="Enzyme I of the PEP:sugar phosphotransferase system HPr-binding (sub)domain"/>
    <property type="match status" value="1"/>
</dbReference>
<dbReference type="SMART" id="SM00065">
    <property type="entry name" value="GAF"/>
    <property type="match status" value="1"/>
</dbReference>
<organism evidence="16 17">
    <name type="scientific">Anaerobaca lacustris</name>
    <dbReference type="NCBI Taxonomy" id="3044600"/>
    <lineage>
        <taxon>Bacteria</taxon>
        <taxon>Pseudomonadati</taxon>
        <taxon>Planctomycetota</taxon>
        <taxon>Phycisphaerae</taxon>
        <taxon>Sedimentisphaerales</taxon>
        <taxon>Anaerobacaceae</taxon>
        <taxon>Anaerobaca</taxon>
    </lineage>
</organism>
<dbReference type="GO" id="GO:0046872">
    <property type="term" value="F:metal ion binding"/>
    <property type="evidence" value="ECO:0007669"/>
    <property type="project" value="UniProtKB-KW"/>
</dbReference>
<accession>A0AAW6U3M5</accession>
<keyword evidence="6" id="KW-0813">Transport</keyword>
<keyword evidence="11" id="KW-0479">Metal-binding</keyword>
<evidence type="ECO:0000313" key="16">
    <source>
        <dbReference type="EMBL" id="MDI6450543.1"/>
    </source>
</evidence>
<keyword evidence="12" id="KW-0418">Kinase</keyword>
<evidence type="ECO:0000256" key="7">
    <source>
        <dbReference type="ARBA" id="ARBA00022490"/>
    </source>
</evidence>
<dbReference type="InterPro" id="IPR029016">
    <property type="entry name" value="GAF-like_dom_sf"/>
</dbReference>
<dbReference type="Proteomes" id="UP001431776">
    <property type="component" value="Unassembled WGS sequence"/>
</dbReference>
<dbReference type="Gene3D" id="3.20.20.60">
    <property type="entry name" value="Phosphoenolpyruvate-binding domains"/>
    <property type="match status" value="1"/>
</dbReference>
<comment type="similarity">
    <text evidence="4">Belongs to the PEP-utilizing enzyme family.</text>
</comment>
<comment type="catalytic activity">
    <reaction evidence="1">
        <text>L-histidyl-[protein] + phosphoenolpyruvate = N(pros)-phospho-L-histidyl-[protein] + pyruvate</text>
        <dbReference type="Rhea" id="RHEA:23880"/>
        <dbReference type="Rhea" id="RHEA-COMP:9745"/>
        <dbReference type="Rhea" id="RHEA-COMP:9746"/>
        <dbReference type="ChEBI" id="CHEBI:15361"/>
        <dbReference type="ChEBI" id="CHEBI:29979"/>
        <dbReference type="ChEBI" id="CHEBI:58702"/>
        <dbReference type="ChEBI" id="CHEBI:64837"/>
        <dbReference type="EC" id="2.7.3.9"/>
    </reaction>
</comment>
<dbReference type="InterPro" id="IPR008731">
    <property type="entry name" value="PTS_EIN"/>
</dbReference>
<dbReference type="Gene3D" id="1.10.274.10">
    <property type="entry name" value="PtsI, HPr-binding domain"/>
    <property type="match status" value="1"/>
</dbReference>
<evidence type="ECO:0000256" key="5">
    <source>
        <dbReference type="ARBA" id="ARBA00012232"/>
    </source>
</evidence>
<dbReference type="SUPFAM" id="SSF52009">
    <property type="entry name" value="Phosphohistidine domain"/>
    <property type="match status" value="1"/>
</dbReference>
<dbReference type="RefSeq" id="WP_349245954.1">
    <property type="nucleotide sequence ID" value="NZ_JASCXX010000021.1"/>
</dbReference>
<dbReference type="GO" id="GO:0005737">
    <property type="term" value="C:cytoplasm"/>
    <property type="evidence" value="ECO:0007669"/>
    <property type="project" value="UniProtKB-SubCell"/>
</dbReference>
<dbReference type="Pfam" id="PF02896">
    <property type="entry name" value="PEP-utilizers_C"/>
    <property type="match status" value="1"/>
</dbReference>
<evidence type="ECO:0000256" key="14">
    <source>
        <dbReference type="SAM" id="Coils"/>
    </source>
</evidence>
<proteinExistence type="inferred from homology"/>
<evidence type="ECO:0000256" key="8">
    <source>
        <dbReference type="ARBA" id="ARBA00022597"/>
    </source>
</evidence>
<gene>
    <name evidence="16" type="primary">ptsP</name>
    <name evidence="16" type="ORF">QJ522_15905</name>
</gene>
<dbReference type="InterPro" id="IPR040442">
    <property type="entry name" value="Pyrv_kinase-like_dom_sf"/>
</dbReference>
<dbReference type="GO" id="GO:0016301">
    <property type="term" value="F:kinase activity"/>
    <property type="evidence" value="ECO:0007669"/>
    <property type="project" value="UniProtKB-KW"/>
</dbReference>
<dbReference type="GO" id="GO:0009401">
    <property type="term" value="P:phosphoenolpyruvate-dependent sugar phosphotransferase system"/>
    <property type="evidence" value="ECO:0007669"/>
    <property type="project" value="UniProtKB-KW"/>
</dbReference>
<dbReference type="PRINTS" id="PR01736">
    <property type="entry name" value="PHPHTRNFRASE"/>
</dbReference>
<dbReference type="InterPro" id="IPR015813">
    <property type="entry name" value="Pyrv/PenolPyrv_kinase-like_dom"/>
</dbReference>
<dbReference type="SUPFAM" id="SSF51621">
    <property type="entry name" value="Phosphoenolpyruvate/pyruvate domain"/>
    <property type="match status" value="1"/>
</dbReference>
<dbReference type="Pfam" id="PF13185">
    <property type="entry name" value="GAF_2"/>
    <property type="match status" value="1"/>
</dbReference>
<name>A0AAW6U3M5_9BACT</name>
<dbReference type="InterPro" id="IPR006318">
    <property type="entry name" value="PTS_EI-like"/>
</dbReference>
<keyword evidence="17" id="KW-1185">Reference proteome</keyword>
<dbReference type="AlphaFoldDB" id="A0AAW6U3M5"/>
<dbReference type="InterPro" id="IPR000121">
    <property type="entry name" value="PEP_util_C"/>
</dbReference>
<dbReference type="EMBL" id="JASCXX010000021">
    <property type="protein sequence ID" value="MDI6450543.1"/>
    <property type="molecule type" value="Genomic_DNA"/>
</dbReference>
<dbReference type="GO" id="GO:0008965">
    <property type="term" value="F:phosphoenolpyruvate-protein phosphotransferase activity"/>
    <property type="evidence" value="ECO:0007669"/>
    <property type="project" value="UniProtKB-EC"/>
</dbReference>
<protein>
    <recommendedName>
        <fullName evidence="5">phosphoenolpyruvate--protein phosphotransferase</fullName>
        <ecNumber evidence="5">2.7.3.9</ecNumber>
    </recommendedName>
</protein>
<comment type="cofactor">
    <cofactor evidence="2">
        <name>Mg(2+)</name>
        <dbReference type="ChEBI" id="CHEBI:18420"/>
    </cofactor>
</comment>
<evidence type="ECO:0000259" key="15">
    <source>
        <dbReference type="SMART" id="SM00065"/>
    </source>
</evidence>
<dbReference type="NCBIfam" id="TIGR01417">
    <property type="entry name" value="PTS_I_fam"/>
    <property type="match status" value="1"/>
</dbReference>
<keyword evidence="10" id="KW-0598">Phosphotransferase system</keyword>
<evidence type="ECO:0000256" key="12">
    <source>
        <dbReference type="ARBA" id="ARBA00022777"/>
    </source>
</evidence>
<dbReference type="InterPro" id="IPR036618">
    <property type="entry name" value="PtsI_HPr-bd_sf"/>
</dbReference>
<comment type="caution">
    <text evidence="16">The sequence shown here is derived from an EMBL/GenBank/DDBJ whole genome shotgun (WGS) entry which is preliminary data.</text>
</comment>
<keyword evidence="8" id="KW-0762">Sugar transport</keyword>
<dbReference type="PANTHER" id="PTHR46244">
    <property type="entry name" value="PHOSPHOENOLPYRUVATE-PROTEIN PHOSPHOTRANSFERASE"/>
    <property type="match status" value="1"/>
</dbReference>
<evidence type="ECO:0000256" key="3">
    <source>
        <dbReference type="ARBA" id="ARBA00004496"/>
    </source>
</evidence>
<dbReference type="PANTHER" id="PTHR46244:SF6">
    <property type="entry name" value="PHOSPHOENOLPYRUVATE-PROTEIN PHOSPHOTRANSFERASE"/>
    <property type="match status" value="1"/>
</dbReference>
<dbReference type="Pfam" id="PF00391">
    <property type="entry name" value="PEP-utilizers"/>
    <property type="match status" value="1"/>
</dbReference>
<dbReference type="Gene3D" id="3.50.30.10">
    <property type="entry name" value="Phosphohistidine domain"/>
    <property type="match status" value="1"/>
</dbReference>
<evidence type="ECO:0000256" key="9">
    <source>
        <dbReference type="ARBA" id="ARBA00022679"/>
    </source>
</evidence>
<dbReference type="Pfam" id="PF05524">
    <property type="entry name" value="PEP-utilisers_N"/>
    <property type="match status" value="1"/>
</dbReference>
<evidence type="ECO:0000256" key="1">
    <source>
        <dbReference type="ARBA" id="ARBA00000683"/>
    </source>
</evidence>
<dbReference type="InterPro" id="IPR050499">
    <property type="entry name" value="PEP-utilizing_PTS_enzyme"/>
</dbReference>
<comment type="subcellular location">
    <subcellularLocation>
        <location evidence="3">Cytoplasm</location>
    </subcellularLocation>
</comment>
<dbReference type="Gene3D" id="3.30.450.40">
    <property type="match status" value="1"/>
</dbReference>
<keyword evidence="7" id="KW-0963">Cytoplasm</keyword>
<keyword evidence="9 16" id="KW-0808">Transferase</keyword>
<evidence type="ECO:0000256" key="4">
    <source>
        <dbReference type="ARBA" id="ARBA00007837"/>
    </source>
</evidence>
<keyword evidence="14" id="KW-0175">Coiled coil</keyword>
<keyword evidence="13" id="KW-0460">Magnesium</keyword>
<dbReference type="EC" id="2.7.3.9" evidence="5"/>